<evidence type="ECO:0000256" key="3">
    <source>
        <dbReference type="ARBA" id="ARBA00022801"/>
    </source>
</evidence>
<dbReference type="Proteomes" id="UP000202786">
    <property type="component" value="Segment"/>
</dbReference>
<comment type="similarity">
    <text evidence="1">Belongs to the protein-tyrosine phosphatase family. Non-receptor class dual specificity subfamily.</text>
</comment>
<dbReference type="EMBL" id="KC292026">
    <property type="protein sequence ID" value="AGM11476.1"/>
    <property type="molecule type" value="Genomic_DNA"/>
</dbReference>
<organism evidence="6 7">
    <name type="scientific">Halogranum tailed virus 1</name>
    <dbReference type="NCBI Taxonomy" id="1273749"/>
    <lineage>
        <taxon>Viruses</taxon>
        <taxon>Duplodnaviria</taxon>
        <taxon>Heunggongvirae</taxon>
        <taxon>Uroviricota</taxon>
        <taxon>Caudoviricetes</taxon>
        <taxon>Thumleimavirales</taxon>
        <taxon>Halomagnusviridae</taxon>
        <taxon>Hagravirus</taxon>
        <taxon>Hagravirus capitaneum</taxon>
        <taxon>Hagravirus HGTV1</taxon>
    </lineage>
</organism>
<evidence type="ECO:0000256" key="4">
    <source>
        <dbReference type="ARBA" id="ARBA00022912"/>
    </source>
</evidence>
<dbReference type="PROSITE" id="PS00383">
    <property type="entry name" value="TYR_PHOSPHATASE_1"/>
    <property type="match status" value="1"/>
</dbReference>
<keyword evidence="3" id="KW-0378">Hydrolase</keyword>
<evidence type="ECO:0000256" key="2">
    <source>
        <dbReference type="ARBA" id="ARBA00013064"/>
    </source>
</evidence>
<dbReference type="InterPro" id="IPR000340">
    <property type="entry name" value="Dual-sp_phosphatase_cat-dom"/>
</dbReference>
<keyword evidence="4" id="KW-0904">Protein phosphatase</keyword>
<evidence type="ECO:0000256" key="1">
    <source>
        <dbReference type="ARBA" id="ARBA00008601"/>
    </source>
</evidence>
<dbReference type="InterPro" id="IPR029021">
    <property type="entry name" value="Prot-tyrosine_phosphatase-like"/>
</dbReference>
<dbReference type="Pfam" id="PF00782">
    <property type="entry name" value="DSPc"/>
    <property type="match status" value="1"/>
</dbReference>
<gene>
    <name evidence="6" type="primary">179</name>
    <name evidence="6" type="ORF">HGTV1_179</name>
</gene>
<dbReference type="CDD" id="cd14498">
    <property type="entry name" value="DSP"/>
    <property type="match status" value="1"/>
</dbReference>
<dbReference type="PANTHER" id="PTHR45848">
    <property type="entry name" value="DUAL SPECIFICITY PROTEIN PHOSPHATASE 12 FAMILY MEMBER"/>
    <property type="match status" value="1"/>
</dbReference>
<dbReference type="GO" id="GO:0008138">
    <property type="term" value="F:protein tyrosine/serine/threonine phosphatase activity"/>
    <property type="evidence" value="ECO:0007669"/>
    <property type="project" value="TreeGrafter"/>
</dbReference>
<reference evidence="6 7" key="1">
    <citation type="submission" date="2012-12" db="EMBL/GenBank/DDBJ databases">
        <authorList>
            <person name="Sencilo A."/>
            <person name="Jacobs-Sera D."/>
            <person name="Russell D.A."/>
            <person name="Ko C."/>
            <person name="Atanasova N."/>
            <person name="Osterlund E."/>
            <person name="Oksanen H.M."/>
            <person name="Bamford D.H."/>
            <person name="Hatfull G.F."/>
            <person name="Roine E."/>
            <person name="Hendrix R.W."/>
        </authorList>
    </citation>
    <scope>NUCLEOTIDE SEQUENCE [LARGE SCALE GENOMIC DNA]</scope>
</reference>
<protein>
    <recommendedName>
        <fullName evidence="2">protein-tyrosine-phosphatase</fullName>
        <ecNumber evidence="2">3.1.3.48</ecNumber>
    </recommendedName>
</protein>
<evidence type="ECO:0000259" key="5">
    <source>
        <dbReference type="PROSITE" id="PS50056"/>
    </source>
</evidence>
<evidence type="ECO:0000313" key="6">
    <source>
        <dbReference type="EMBL" id="AGM11476.1"/>
    </source>
</evidence>
<dbReference type="OrthoDB" id="12612at10239"/>
<sequence length="134" mass="15051">MRKVRDNLWIGDCLDAKNHHEQFDTIISMVRIDDYDSGNADYRFPIADGSHDHYTFGQAVRQARQAYDAGDKLLVHCQAGVSRSTAVVTAMLAVKEGKNWEEVLYDTRAGHAPVSPELVASGKRYIETCKRHDG</sequence>
<feature type="domain" description="Tyrosine specific protein phosphatases" evidence="5">
    <location>
        <begin position="54"/>
        <end position="108"/>
    </location>
</feature>
<dbReference type="Gene3D" id="3.90.190.10">
    <property type="entry name" value="Protein tyrosine phosphatase superfamily"/>
    <property type="match status" value="1"/>
</dbReference>
<dbReference type="PANTHER" id="PTHR45848:SF4">
    <property type="entry name" value="DUAL SPECIFICITY PROTEIN PHOSPHATASE 12"/>
    <property type="match status" value="1"/>
</dbReference>
<dbReference type="RefSeq" id="YP_008059354.1">
    <property type="nucleotide sequence ID" value="NC_021328.1"/>
</dbReference>
<dbReference type="SUPFAM" id="SSF52799">
    <property type="entry name" value="(Phosphotyrosine protein) phosphatases II"/>
    <property type="match status" value="1"/>
</dbReference>
<name>R4TGT8_9CAUD</name>
<dbReference type="GO" id="GO:0004725">
    <property type="term" value="F:protein tyrosine phosphatase activity"/>
    <property type="evidence" value="ECO:0007669"/>
    <property type="project" value="UniProtKB-EC"/>
</dbReference>
<dbReference type="KEGG" id="vg:16194079"/>
<evidence type="ECO:0000313" key="7">
    <source>
        <dbReference type="Proteomes" id="UP000202786"/>
    </source>
</evidence>
<accession>R4TGT8</accession>
<proteinExistence type="inferred from homology"/>
<dbReference type="EC" id="3.1.3.48" evidence="2"/>
<dbReference type="InterPro" id="IPR016130">
    <property type="entry name" value="Tyr_Pase_AS"/>
</dbReference>
<dbReference type="GeneID" id="16194079"/>
<dbReference type="InterPro" id="IPR000387">
    <property type="entry name" value="Tyr_Pase_dom"/>
</dbReference>
<keyword evidence="7" id="KW-1185">Reference proteome</keyword>
<dbReference type="PROSITE" id="PS50056">
    <property type="entry name" value="TYR_PHOSPHATASE_2"/>
    <property type="match status" value="1"/>
</dbReference>